<dbReference type="EMBL" id="MDEO01000036">
    <property type="protein sequence ID" value="OCX12708.1"/>
    <property type="molecule type" value="Genomic_DNA"/>
</dbReference>
<dbReference type="RefSeq" id="WP_024922432.1">
    <property type="nucleotide sequence ID" value="NZ_MDEO01000036.1"/>
</dbReference>
<evidence type="ECO:0008006" key="3">
    <source>
        <dbReference type="Google" id="ProtNLM"/>
    </source>
</evidence>
<protein>
    <recommendedName>
        <fullName evidence="3">Bacteriophage tail tape measure N-terminal domain-containing protein</fullName>
    </recommendedName>
</protein>
<evidence type="ECO:0000313" key="2">
    <source>
        <dbReference type="Proteomes" id="UP000094412"/>
    </source>
</evidence>
<keyword evidence="2" id="KW-1185">Reference proteome</keyword>
<proteinExistence type="predicted"/>
<dbReference type="OrthoDB" id="6065087at2"/>
<name>A0A1C2DD71_9HYPH</name>
<sequence>MNTVVTELVIDGRGAEVGSAAYVRAMQIAQAAVDRLRDREEALKTASDANAASMISASTSTQRAASAFDRLKASIDPAFAAAKGLERDILTLDRAVTRLGVTEQEAARLMDMVVLKHDAAAQAARRQTEEYLRLAAAGREAQQADRAQGAYNQNLGVRDPASFVGAARASAGTFSTELDRLDEISRQKAQQIGLNFARDLDSSLVAGTGKSARDAATVFSAELDQLDEIARLRALEAGSAFTAGLNARLGIGANAGSARDSAGVFAQQARETEDYGRQVAMVRAQIDPLSVAIEHLNNELAMYATMMQRGDLTTQQFAAAQRMAQARMDEFRMHAEAGRRSQALGGNMMSSINAAQQLQDIAITSAMGQSIPTIALQQGTQFGMAAMMTGGGGSAVGLLNSIKSSFATLANPIMLGSVAFTAVTAAAIQFFSTGREGAKDLTALLKEHNEALKASEDGYKKLDNVARGTGRPSQLVSGFQSQQAIEALRKGFSRDSALGTLDPQLLIARDLPGPFSSDPTAVKYMVQASDAALGLEDVLTRLMKGIEAGNAPVAKFNDELAAMGQAPGASKELKTRIAEILEITKALGEAQLAIQAYDRNFGPGGLLRGASEFNQKDMQALERFRMEENSRLTQMRRQYDADVGGIGAKSPDQLAAAARARESATFNMDETASVRRLRIENAATLERARAEQDLKDSQESRIRGYEQSLSQQREEIALIGKTASETASLQFQTSALQNLREEAARNGITTEEEFLKYFGKEIELIDEAAAKLKVYVELLGKARLRDDLGFDTRQLGRSELDQSVAGKLKQYGLSEDLDGQDAALVRSNELLKKQVELWKDIRKSGMDAYSDIFDLAIDGFDNWQDRLSDIAKDMAKNLYNMSIKNPFINERYPEANLPTLNQTGGIGGFFSTMLGLTPNPAAGAQSVGAMTVNAGSVIVTGSIGASGGDGLLKRIFSPANGNGGGLKSSDFAPMSLSGIGSPSGSAYGTDLASNIRSLASNIGAKPRELAALMSFESGLRSDVWGGAGKNYYGLIQAGESERSSYGINPGGSLADQFAGIERFFKGRGFKPGMSGLDLYSTVNAGSPGRYNASDAANGGTWGTVADKWNLQMGPHFAKADALLGSSNRAAQALDNLATKSVDLNGGFDLLGKGLMGQNGQGGILSFLGSANFKPNTTLSAYLGYGGQQQSGGGFLGGIFGILGKLFGLPGFAVGTDFAPGGLARINERGLGEIVDLPRGSRVIPHDVSMRMASQPTQVVNTIQVINNAGASIRQEQEDDGQGGRRTQLIIEERVGSAIARKGGAANKALASMGLARPMKVR</sequence>
<evidence type="ECO:0000313" key="1">
    <source>
        <dbReference type="EMBL" id="OCX12708.1"/>
    </source>
</evidence>
<gene>
    <name evidence="1" type="ORF">QV13_24225</name>
</gene>
<reference evidence="1 2" key="1">
    <citation type="submission" date="2016-08" db="EMBL/GenBank/DDBJ databases">
        <title>Whole genome sequence of Mesorhizobium sp. strain UASWS1009 isolated from industrial sewage.</title>
        <authorList>
            <person name="Crovadore J."/>
            <person name="Calmin G."/>
            <person name="Chablais R."/>
            <person name="Cochard B."/>
            <person name="Lefort F."/>
        </authorList>
    </citation>
    <scope>NUCLEOTIDE SEQUENCE [LARGE SCALE GENOMIC DNA]</scope>
    <source>
        <strain evidence="1 2">UASWS1009</strain>
    </source>
</reference>
<dbReference type="STRING" id="1566387.QV13_24225"/>
<accession>A0A1C2DD71</accession>
<dbReference type="Proteomes" id="UP000094412">
    <property type="component" value="Unassembled WGS sequence"/>
</dbReference>
<organism evidence="1 2">
    <name type="scientific">Mesorhizobium hungaricum</name>
    <dbReference type="NCBI Taxonomy" id="1566387"/>
    <lineage>
        <taxon>Bacteria</taxon>
        <taxon>Pseudomonadati</taxon>
        <taxon>Pseudomonadota</taxon>
        <taxon>Alphaproteobacteria</taxon>
        <taxon>Hyphomicrobiales</taxon>
        <taxon>Phyllobacteriaceae</taxon>
        <taxon>Mesorhizobium</taxon>
    </lineage>
</organism>
<comment type="caution">
    <text evidence="1">The sequence shown here is derived from an EMBL/GenBank/DDBJ whole genome shotgun (WGS) entry which is preliminary data.</text>
</comment>